<gene>
    <name evidence="5" type="primary">Ervk9_0</name>
    <name evidence="5" type="ORF">STECAR_R02540</name>
</gene>
<dbReference type="InterPro" id="IPR001969">
    <property type="entry name" value="Aspartic_peptidase_AS"/>
</dbReference>
<feature type="domain" description="Peptidase A2" evidence="4">
    <location>
        <begin position="143"/>
        <end position="157"/>
    </location>
</feature>
<keyword evidence="6" id="KW-1185">Reference proteome</keyword>
<dbReference type="CDD" id="cd07557">
    <property type="entry name" value="trimeric_dUTPase"/>
    <property type="match status" value="1"/>
</dbReference>
<dbReference type="InterPro" id="IPR029054">
    <property type="entry name" value="dUTPase-like"/>
</dbReference>
<dbReference type="Pfam" id="PF00692">
    <property type="entry name" value="dUTPase"/>
    <property type="match status" value="1"/>
</dbReference>
<dbReference type="InterPro" id="IPR021109">
    <property type="entry name" value="Peptidase_aspartic_dom_sf"/>
</dbReference>
<dbReference type="OrthoDB" id="9900537at2759"/>
<dbReference type="GO" id="GO:0006508">
    <property type="term" value="P:proteolysis"/>
    <property type="evidence" value="ECO:0007669"/>
    <property type="project" value="UniProtKB-KW"/>
</dbReference>
<sequence length="157" mass="16394">SGSLGVDVATTVEETLLDRMTQLLPTGVYGPLKVNGQAVGALLLGRSSAALKGLTVIPGVIDADYTGEIKIMVKTDFPSLIIPKGSRIAQLVPLPQLLQGETTHFCGNQGFGSTGQPALFSLPLNSRPEMSVTLTYQSKSVIVRALLDSGADVTILS</sequence>
<proteinExistence type="predicted"/>
<accession>A0A7K6W688</accession>
<reference evidence="5 6" key="1">
    <citation type="submission" date="2019-09" db="EMBL/GenBank/DDBJ databases">
        <title>Bird 10,000 Genomes (B10K) Project - Family phase.</title>
        <authorList>
            <person name="Zhang G."/>
        </authorList>
    </citation>
    <scope>NUCLEOTIDE SEQUENCE [LARGE SCALE GENOMIC DNA]</scope>
    <source>
        <strain evidence="5">OUT-0004</strain>
    </source>
</reference>
<dbReference type="InterPro" id="IPR033704">
    <property type="entry name" value="dUTPase_trimeric"/>
</dbReference>
<name>A0A7K6W688_STECA</name>
<evidence type="ECO:0000256" key="2">
    <source>
        <dbReference type="ARBA" id="ARBA00022750"/>
    </source>
</evidence>
<dbReference type="SUPFAM" id="SSF50630">
    <property type="entry name" value="Acid proteases"/>
    <property type="match status" value="1"/>
</dbReference>
<feature type="non-terminal residue" evidence="5">
    <location>
        <position position="1"/>
    </location>
</feature>
<dbReference type="InterPro" id="IPR036157">
    <property type="entry name" value="dUTPase-like_sf"/>
</dbReference>
<dbReference type="PROSITE" id="PS50175">
    <property type="entry name" value="ASP_PROT_RETROV"/>
    <property type="match status" value="1"/>
</dbReference>
<organism evidence="5 6">
    <name type="scientific">Steatornis caripensis</name>
    <name type="common">Oilbird</name>
    <dbReference type="NCBI Taxonomy" id="48435"/>
    <lineage>
        <taxon>Eukaryota</taxon>
        <taxon>Metazoa</taxon>
        <taxon>Chordata</taxon>
        <taxon>Craniata</taxon>
        <taxon>Vertebrata</taxon>
        <taxon>Euteleostomi</taxon>
        <taxon>Archelosauria</taxon>
        <taxon>Archosauria</taxon>
        <taxon>Dinosauria</taxon>
        <taxon>Saurischia</taxon>
        <taxon>Theropoda</taxon>
        <taxon>Coelurosauria</taxon>
        <taxon>Aves</taxon>
        <taxon>Neognathae</taxon>
        <taxon>Neoaves</taxon>
        <taxon>Strisores</taxon>
        <taxon>Caprimulgiformes</taxon>
        <taxon>Steatornithidae</taxon>
        <taxon>Steatornis</taxon>
    </lineage>
</organism>
<feature type="non-terminal residue" evidence="5">
    <location>
        <position position="157"/>
    </location>
</feature>
<protein>
    <submittedName>
        <fullName evidence="5">POK9 protein</fullName>
    </submittedName>
</protein>
<dbReference type="AlphaFoldDB" id="A0A7K6W688"/>
<evidence type="ECO:0000313" key="5">
    <source>
        <dbReference type="EMBL" id="NWX42837.1"/>
    </source>
</evidence>
<dbReference type="PANTHER" id="PTHR19422:SF123">
    <property type="entry name" value="RT1 CLASS I, LOCUS CE15"/>
    <property type="match status" value="1"/>
</dbReference>
<dbReference type="SUPFAM" id="SSF51283">
    <property type="entry name" value="dUTPase-like"/>
    <property type="match status" value="1"/>
</dbReference>
<dbReference type="PROSITE" id="PS00141">
    <property type="entry name" value="ASP_PROTEASE"/>
    <property type="match status" value="1"/>
</dbReference>
<dbReference type="PANTHER" id="PTHR19422">
    <property type="entry name" value="GAG RETROVIRAL POLYPROTEIN"/>
    <property type="match status" value="1"/>
</dbReference>
<dbReference type="Proteomes" id="UP000516988">
    <property type="component" value="Unassembled WGS sequence"/>
</dbReference>
<evidence type="ECO:0000259" key="4">
    <source>
        <dbReference type="PROSITE" id="PS50175"/>
    </source>
</evidence>
<keyword evidence="1" id="KW-0645">Protease</keyword>
<keyword evidence="3" id="KW-0378">Hydrolase</keyword>
<dbReference type="Gene3D" id="2.40.70.10">
    <property type="entry name" value="Acid Proteases"/>
    <property type="match status" value="1"/>
</dbReference>
<evidence type="ECO:0000256" key="1">
    <source>
        <dbReference type="ARBA" id="ARBA00022670"/>
    </source>
</evidence>
<dbReference type="InterPro" id="IPR001995">
    <property type="entry name" value="Peptidase_A2_cat"/>
</dbReference>
<keyword evidence="2" id="KW-0064">Aspartyl protease</keyword>
<comment type="caution">
    <text evidence="5">The sequence shown here is derived from an EMBL/GenBank/DDBJ whole genome shotgun (WGS) entry which is preliminary data.</text>
</comment>
<evidence type="ECO:0000313" key="6">
    <source>
        <dbReference type="Proteomes" id="UP000516988"/>
    </source>
</evidence>
<evidence type="ECO:0000256" key="3">
    <source>
        <dbReference type="ARBA" id="ARBA00022801"/>
    </source>
</evidence>
<dbReference type="GO" id="GO:0004190">
    <property type="term" value="F:aspartic-type endopeptidase activity"/>
    <property type="evidence" value="ECO:0007669"/>
    <property type="project" value="UniProtKB-KW"/>
</dbReference>
<dbReference type="EMBL" id="VZSC01005483">
    <property type="protein sequence ID" value="NWX42837.1"/>
    <property type="molecule type" value="Genomic_DNA"/>
</dbReference>
<dbReference type="InterPro" id="IPR051592">
    <property type="entry name" value="HERV-K_Pro_peptidase_A2"/>
</dbReference>
<dbReference type="Gene3D" id="2.70.40.10">
    <property type="match status" value="1"/>
</dbReference>